<proteinExistence type="predicted"/>
<organism evidence="2 3">
    <name type="scientific">Streblomastix strix</name>
    <dbReference type="NCBI Taxonomy" id="222440"/>
    <lineage>
        <taxon>Eukaryota</taxon>
        <taxon>Metamonada</taxon>
        <taxon>Preaxostyla</taxon>
        <taxon>Oxymonadida</taxon>
        <taxon>Streblomastigidae</taxon>
        <taxon>Streblomastix</taxon>
    </lineage>
</organism>
<dbReference type="Proteomes" id="UP000324800">
    <property type="component" value="Unassembled WGS sequence"/>
</dbReference>
<reference evidence="2 3" key="1">
    <citation type="submission" date="2019-03" db="EMBL/GenBank/DDBJ databases">
        <title>Single cell metagenomics reveals metabolic interactions within the superorganism composed of flagellate Streblomastix strix and complex community of Bacteroidetes bacteria on its surface.</title>
        <authorList>
            <person name="Treitli S.C."/>
            <person name="Kolisko M."/>
            <person name="Husnik F."/>
            <person name="Keeling P."/>
            <person name="Hampl V."/>
        </authorList>
    </citation>
    <scope>NUCLEOTIDE SEQUENCE [LARGE SCALE GENOMIC DNA]</scope>
    <source>
        <strain evidence="2">ST1C</strain>
    </source>
</reference>
<evidence type="ECO:0000256" key="1">
    <source>
        <dbReference type="SAM" id="MobiDB-lite"/>
    </source>
</evidence>
<feature type="region of interest" description="Disordered" evidence="1">
    <location>
        <begin position="108"/>
        <end position="127"/>
    </location>
</feature>
<evidence type="ECO:0000313" key="2">
    <source>
        <dbReference type="EMBL" id="KAA6399438.1"/>
    </source>
</evidence>
<feature type="compositionally biased region" description="Basic residues" evidence="1">
    <location>
        <begin position="112"/>
        <end position="127"/>
    </location>
</feature>
<gene>
    <name evidence="2" type="ORF">EZS28_005036</name>
</gene>
<evidence type="ECO:0000313" key="3">
    <source>
        <dbReference type="Proteomes" id="UP000324800"/>
    </source>
</evidence>
<protein>
    <submittedName>
        <fullName evidence="2">Uncharacterized protein</fullName>
    </submittedName>
</protein>
<dbReference type="EMBL" id="SNRW01000754">
    <property type="protein sequence ID" value="KAA6399438.1"/>
    <property type="molecule type" value="Genomic_DNA"/>
</dbReference>
<comment type="caution">
    <text evidence="2">The sequence shown here is derived from an EMBL/GenBank/DDBJ whole genome shotgun (WGS) entry which is preliminary data.</text>
</comment>
<accession>A0A5J4WWM1</accession>
<name>A0A5J4WWM1_9EUKA</name>
<dbReference type="AlphaFoldDB" id="A0A5J4WWM1"/>
<sequence length="223" mass="25173">MVSTINLSDILRSVDRIAQFGGIAGPVEMEFACNLTINPPELVLLQLRPMLSPNSGGMGGLELDSGQRLTEMMQDLPESKIPSTFDKLKTIDIAKDISNINKRLTSNEVLKGPKRSNSKSGKQRKRRKFQGSIPFILSWSWQMGNIISIIGNTNQIGLRYVVLVFWLRLDFQTSTLIHHLEHTSCIMLFGLRIPFLFVPQMSAKSDNTENLNINDPLMDWKQD</sequence>